<evidence type="ECO:0000313" key="3">
    <source>
        <dbReference type="Proteomes" id="UP001596303"/>
    </source>
</evidence>
<keyword evidence="1" id="KW-1133">Transmembrane helix</keyword>
<dbReference type="SUPFAM" id="SSF48371">
    <property type="entry name" value="ARM repeat"/>
    <property type="match status" value="2"/>
</dbReference>
<dbReference type="Gene3D" id="1.25.10.10">
    <property type="entry name" value="Leucine-rich Repeat Variant"/>
    <property type="match status" value="2"/>
</dbReference>
<protein>
    <submittedName>
        <fullName evidence="2">HEAT repeat domain-containing protein</fullName>
    </submittedName>
</protein>
<dbReference type="InterPro" id="IPR011989">
    <property type="entry name" value="ARM-like"/>
</dbReference>
<name>A0ABW1S7S2_9PROT</name>
<gene>
    <name evidence="2" type="ORF">ACFQDM_06495</name>
</gene>
<reference evidence="3" key="1">
    <citation type="journal article" date="2019" name="Int. J. Syst. Evol. Microbiol.">
        <title>The Global Catalogue of Microorganisms (GCM) 10K type strain sequencing project: providing services to taxonomists for standard genome sequencing and annotation.</title>
        <authorList>
            <consortium name="The Broad Institute Genomics Platform"/>
            <consortium name="The Broad Institute Genome Sequencing Center for Infectious Disease"/>
            <person name="Wu L."/>
            <person name="Ma J."/>
        </authorList>
    </citation>
    <scope>NUCLEOTIDE SEQUENCE [LARGE SCALE GENOMIC DNA]</scope>
    <source>
        <strain evidence="3">CGMCC-1.15741</strain>
    </source>
</reference>
<evidence type="ECO:0000313" key="2">
    <source>
        <dbReference type="EMBL" id="MFC6197720.1"/>
    </source>
</evidence>
<comment type="caution">
    <text evidence="2">The sequence shown here is derived from an EMBL/GenBank/DDBJ whole genome shotgun (WGS) entry which is preliminary data.</text>
</comment>
<dbReference type="SMART" id="SM00567">
    <property type="entry name" value="EZ_HEAT"/>
    <property type="match status" value="4"/>
</dbReference>
<accession>A0ABW1S7S2</accession>
<dbReference type="Proteomes" id="UP001596303">
    <property type="component" value="Unassembled WGS sequence"/>
</dbReference>
<keyword evidence="3" id="KW-1185">Reference proteome</keyword>
<organism evidence="2 3">
    <name type="scientific">Ponticaulis profundi</name>
    <dbReference type="NCBI Taxonomy" id="2665222"/>
    <lineage>
        <taxon>Bacteria</taxon>
        <taxon>Pseudomonadati</taxon>
        <taxon>Pseudomonadota</taxon>
        <taxon>Alphaproteobacteria</taxon>
        <taxon>Hyphomonadales</taxon>
        <taxon>Hyphomonadaceae</taxon>
        <taxon>Ponticaulis</taxon>
    </lineage>
</organism>
<dbReference type="InterPro" id="IPR016024">
    <property type="entry name" value="ARM-type_fold"/>
</dbReference>
<evidence type="ECO:0000256" key="1">
    <source>
        <dbReference type="SAM" id="Phobius"/>
    </source>
</evidence>
<dbReference type="PANTHER" id="PTHR12697">
    <property type="entry name" value="PBS LYASE HEAT-LIKE PROTEIN"/>
    <property type="match status" value="1"/>
</dbReference>
<dbReference type="PANTHER" id="PTHR12697:SF5">
    <property type="entry name" value="DEOXYHYPUSINE HYDROXYLASE"/>
    <property type="match status" value="1"/>
</dbReference>
<keyword evidence="1" id="KW-0812">Transmembrane</keyword>
<keyword evidence="1" id="KW-0472">Membrane</keyword>
<dbReference type="InterPro" id="IPR004155">
    <property type="entry name" value="PBS_lyase_HEAT"/>
</dbReference>
<feature type="transmembrane region" description="Helical" evidence="1">
    <location>
        <begin position="6"/>
        <end position="29"/>
    </location>
</feature>
<dbReference type="RefSeq" id="WP_377377017.1">
    <property type="nucleotide sequence ID" value="NZ_JBHSSW010000005.1"/>
</dbReference>
<dbReference type="EMBL" id="JBHSSW010000005">
    <property type="protein sequence ID" value="MFC6197720.1"/>
    <property type="molecule type" value="Genomic_DNA"/>
</dbReference>
<sequence>MLQAELLLLWYISLSMAFFSVIFMSLLIINRVISSAFSRRREIARSDLVEHLLITGPETEDSAVLQRLTRSSVVVAQTIVETSTMVRGAMLDDFIRRLAAFEIEPRLIKLLGSSNPRFRIVAAEALAYFPTPQVRDALWKAFERPGPLGQRILIAQALLSAGAKPELADFLGKFDLHSQDISIDMAGLFTAVARINPEPLVRRARIAYDPPYVRAMMLKTLGILAISESLPVLIRDARDASPLVRASALDAIGTIGIIPDEIGIISDALKDPVQEVRAEAADAVGLLRLRALINELALLIGDRAWDVRFRAAKALLTFGDQGRSVLSDIADYSEDRIASRTAALILDEELYT</sequence>
<proteinExistence type="predicted"/>
<dbReference type="Pfam" id="PF13646">
    <property type="entry name" value="HEAT_2"/>
    <property type="match status" value="1"/>
</dbReference>